<gene>
    <name evidence="1" type="ORF">B8W66_21880</name>
</gene>
<dbReference type="AlphaFoldDB" id="A0A1X2LP85"/>
<reference evidence="1 2" key="1">
    <citation type="submission" date="2017-04" db="EMBL/GenBank/DDBJ databases">
        <title>The new phylogeny of genus Mycobacterium.</title>
        <authorList>
            <person name="Tortoli E."/>
            <person name="Trovato A."/>
            <person name="Cirillo D.M."/>
        </authorList>
    </citation>
    <scope>NUCLEOTIDE SEQUENCE [LARGE SCALE GENOMIC DNA]</scope>
    <source>
        <strain evidence="1 2">TBL 1200985</strain>
    </source>
</reference>
<comment type="caution">
    <text evidence="1">The sequence shown here is derived from an EMBL/GenBank/DDBJ whole genome shotgun (WGS) entry which is preliminary data.</text>
</comment>
<sequence length="77" mass="7857">MAPPVPPITFLQPIGRGNACPGLVLGWVCNRSRRRLIAAGAVSAVAAGTIPVDVAAQAVDQQVVVFARADGNPVVGR</sequence>
<dbReference type="Proteomes" id="UP000193247">
    <property type="component" value="Unassembled WGS sequence"/>
</dbReference>
<organism evidence="1 2">
    <name type="scientific">Mycobacterium decipiens</name>
    <dbReference type="NCBI Taxonomy" id="1430326"/>
    <lineage>
        <taxon>Bacteria</taxon>
        <taxon>Bacillati</taxon>
        <taxon>Actinomycetota</taxon>
        <taxon>Actinomycetes</taxon>
        <taxon>Mycobacteriales</taxon>
        <taxon>Mycobacteriaceae</taxon>
        <taxon>Mycobacterium</taxon>
    </lineage>
</organism>
<dbReference type="EMBL" id="NCXP01000047">
    <property type="protein sequence ID" value="OSC37104.1"/>
    <property type="molecule type" value="Genomic_DNA"/>
</dbReference>
<protein>
    <submittedName>
        <fullName evidence="1">Uncharacterized protein</fullName>
    </submittedName>
</protein>
<proteinExistence type="predicted"/>
<evidence type="ECO:0000313" key="1">
    <source>
        <dbReference type="EMBL" id="OSC37104.1"/>
    </source>
</evidence>
<name>A0A1X2LP85_9MYCO</name>
<evidence type="ECO:0000313" key="2">
    <source>
        <dbReference type="Proteomes" id="UP000193247"/>
    </source>
</evidence>
<keyword evidence="2" id="KW-1185">Reference proteome</keyword>
<accession>A0A1X2LP85</accession>